<organism evidence="6 7">
    <name type="scientific">Batillaria attramentaria</name>
    <dbReference type="NCBI Taxonomy" id="370345"/>
    <lineage>
        <taxon>Eukaryota</taxon>
        <taxon>Metazoa</taxon>
        <taxon>Spiralia</taxon>
        <taxon>Lophotrochozoa</taxon>
        <taxon>Mollusca</taxon>
        <taxon>Gastropoda</taxon>
        <taxon>Caenogastropoda</taxon>
        <taxon>Sorbeoconcha</taxon>
        <taxon>Cerithioidea</taxon>
        <taxon>Batillariidae</taxon>
        <taxon>Batillaria</taxon>
    </lineage>
</organism>
<feature type="repeat" description="ANK" evidence="3">
    <location>
        <begin position="238"/>
        <end position="262"/>
    </location>
</feature>
<evidence type="ECO:0000256" key="4">
    <source>
        <dbReference type="SAM" id="MobiDB-lite"/>
    </source>
</evidence>
<dbReference type="PANTHER" id="PTHR24193">
    <property type="entry name" value="ANKYRIN REPEAT PROTEIN"/>
    <property type="match status" value="1"/>
</dbReference>
<dbReference type="Pfam" id="PF12796">
    <property type="entry name" value="Ank_2"/>
    <property type="match status" value="1"/>
</dbReference>
<accession>A0ABD0LEY2</accession>
<dbReference type="InterPro" id="IPR002110">
    <property type="entry name" value="Ankyrin_rpt"/>
</dbReference>
<evidence type="ECO:0000313" key="7">
    <source>
        <dbReference type="Proteomes" id="UP001519460"/>
    </source>
</evidence>
<evidence type="ECO:0000256" key="1">
    <source>
        <dbReference type="ARBA" id="ARBA00022737"/>
    </source>
</evidence>
<proteinExistence type="predicted"/>
<comment type="caution">
    <text evidence="6">The sequence shown here is derived from an EMBL/GenBank/DDBJ whole genome shotgun (WGS) entry which is preliminary data.</text>
</comment>
<evidence type="ECO:0000259" key="5">
    <source>
        <dbReference type="PROSITE" id="PS50225"/>
    </source>
</evidence>
<sequence length="503" mass="55660">MGCNFSQVFPSLRRAGPKRQRLSFGSEFNQGLDAETLAREETGDFDGYVTHPGKTSKVDTTTGQGKMLSKKKSASLSKTLSTESNSKCVSLEDAAEVAVRNRNKEQLLRLINKCGDGFVIIPASSLPKKKNPVELACSLGYYDLVEVFLDHGCSPNLPTSAGKLLHSLLESMKSHADNLGPAHKVLKTLCEKGCDLNIKDYKGNTPLMHCAQIGDSGVMNDVLSKCSELQLSCRCSGSLYTPLHMSAMRGDFECVKLLLSRSPHKHVDVTDKYGNTALHLALKSMLHNIPYLNAAKESLEISGETSSHHSAACEQLMRFQHNAVAIVEALVIAGANVHATCCPPSAMDFQYYPLIYALQLCAEDETGGFEFDRDRLSSTLNLVSQQTIQSLKELGKSAGDESCDPYRYRFSPYAGVVRLLVLAGTEVSLSMRGELYKRFSVVSVLLDEVCEFWDRYKMEKPPKLVHIAKLKIRSYLASIRQLHEISHLPLPPRLKEYVKLNYL</sequence>
<dbReference type="SMART" id="SM00969">
    <property type="entry name" value="SOCS_box"/>
    <property type="match status" value="1"/>
</dbReference>
<keyword evidence="2 3" id="KW-0040">ANK repeat</keyword>
<reference evidence="6 7" key="1">
    <citation type="journal article" date="2023" name="Sci. Data">
        <title>Genome assembly of the Korean intertidal mud-creeper Batillaria attramentaria.</title>
        <authorList>
            <person name="Patra A.K."/>
            <person name="Ho P.T."/>
            <person name="Jun S."/>
            <person name="Lee S.J."/>
            <person name="Kim Y."/>
            <person name="Won Y.J."/>
        </authorList>
    </citation>
    <scope>NUCLEOTIDE SEQUENCE [LARGE SCALE GENOMIC DNA]</scope>
    <source>
        <strain evidence="6">Wonlab-2016</strain>
    </source>
</reference>
<dbReference type="SUPFAM" id="SSF48403">
    <property type="entry name" value="Ankyrin repeat"/>
    <property type="match status" value="1"/>
</dbReference>
<dbReference type="Gene3D" id="1.25.40.20">
    <property type="entry name" value="Ankyrin repeat-containing domain"/>
    <property type="match status" value="1"/>
</dbReference>
<name>A0ABD0LEY2_9CAEN</name>
<keyword evidence="7" id="KW-1185">Reference proteome</keyword>
<dbReference type="InterPro" id="IPR036036">
    <property type="entry name" value="SOCS_box-like_dom_sf"/>
</dbReference>
<gene>
    <name evidence="6" type="ORF">BaRGS_00010722</name>
</gene>
<dbReference type="AlphaFoldDB" id="A0ABD0LEY2"/>
<feature type="domain" description="SOCS box" evidence="5">
    <location>
        <begin position="455"/>
        <end position="503"/>
    </location>
</feature>
<dbReference type="Pfam" id="PF07525">
    <property type="entry name" value="SOCS_box"/>
    <property type="match status" value="1"/>
</dbReference>
<dbReference type="Gene3D" id="1.10.750.20">
    <property type="entry name" value="SOCS box"/>
    <property type="match status" value="1"/>
</dbReference>
<dbReference type="PANTHER" id="PTHR24193:SF121">
    <property type="entry name" value="ADA2A-CONTAINING COMPLEX COMPONENT 3, ISOFORM D"/>
    <property type="match status" value="1"/>
</dbReference>
<feature type="region of interest" description="Disordered" evidence="4">
    <location>
        <begin position="43"/>
        <end position="73"/>
    </location>
</feature>
<evidence type="ECO:0000256" key="2">
    <source>
        <dbReference type="ARBA" id="ARBA00023043"/>
    </source>
</evidence>
<dbReference type="PROSITE" id="PS50088">
    <property type="entry name" value="ANK_REPEAT"/>
    <property type="match status" value="1"/>
</dbReference>
<dbReference type="PROSITE" id="PS50297">
    <property type="entry name" value="ANK_REP_REGION"/>
    <property type="match status" value="1"/>
</dbReference>
<dbReference type="Proteomes" id="UP001519460">
    <property type="component" value="Unassembled WGS sequence"/>
</dbReference>
<dbReference type="SUPFAM" id="SSF158235">
    <property type="entry name" value="SOCS box-like"/>
    <property type="match status" value="1"/>
</dbReference>
<dbReference type="InterPro" id="IPR036770">
    <property type="entry name" value="Ankyrin_rpt-contain_sf"/>
</dbReference>
<dbReference type="InterPro" id="IPR001496">
    <property type="entry name" value="SOCS_box"/>
</dbReference>
<keyword evidence="1" id="KW-0677">Repeat</keyword>
<dbReference type="EMBL" id="JACVVK020000053">
    <property type="protein sequence ID" value="KAK7498134.1"/>
    <property type="molecule type" value="Genomic_DNA"/>
</dbReference>
<evidence type="ECO:0000256" key="3">
    <source>
        <dbReference type="PROSITE-ProRule" id="PRU00023"/>
    </source>
</evidence>
<dbReference type="InterPro" id="IPR050663">
    <property type="entry name" value="Ankyrin-SOCS_Box"/>
</dbReference>
<dbReference type="CDD" id="cd03716">
    <property type="entry name" value="SOCS_ASB_like"/>
    <property type="match status" value="1"/>
</dbReference>
<protein>
    <recommendedName>
        <fullName evidence="5">SOCS box domain-containing protein</fullName>
    </recommendedName>
</protein>
<evidence type="ECO:0000313" key="6">
    <source>
        <dbReference type="EMBL" id="KAK7498134.1"/>
    </source>
</evidence>
<dbReference type="PROSITE" id="PS50225">
    <property type="entry name" value="SOCS"/>
    <property type="match status" value="1"/>
</dbReference>
<dbReference type="SMART" id="SM00248">
    <property type="entry name" value="ANK"/>
    <property type="match status" value="4"/>
</dbReference>